<proteinExistence type="predicted"/>
<accession>A0A8S5LXR6</accession>
<name>A0A8S5LXR6_9CAUD</name>
<protein>
    <submittedName>
        <fullName evidence="1">Uncharacterized protein</fullName>
    </submittedName>
</protein>
<evidence type="ECO:0000313" key="1">
    <source>
        <dbReference type="EMBL" id="DAD74595.1"/>
    </source>
</evidence>
<reference evidence="1" key="1">
    <citation type="journal article" date="2021" name="Proc. Natl. Acad. Sci. U.S.A.">
        <title>A Catalog of Tens of Thousands of Viruses from Human Metagenomes Reveals Hidden Associations with Chronic Diseases.</title>
        <authorList>
            <person name="Tisza M.J."/>
            <person name="Buck C.B."/>
        </authorList>
    </citation>
    <scope>NUCLEOTIDE SEQUENCE</scope>
    <source>
        <strain evidence="1">CtZgq1</strain>
    </source>
</reference>
<organism evidence="1">
    <name type="scientific">Myoviridae sp. ctZgq1</name>
    <dbReference type="NCBI Taxonomy" id="2826666"/>
    <lineage>
        <taxon>Viruses</taxon>
        <taxon>Duplodnaviria</taxon>
        <taxon>Heunggongvirae</taxon>
        <taxon>Uroviricota</taxon>
        <taxon>Caudoviricetes</taxon>
    </lineage>
</organism>
<sequence length="360" mass="40518">MIIDDIVNELDRFITKYKGLKTDNQSLTQFKTDVKTALNSKGIIATTEDTEVVSSINNYNPPSGGTSLDAEYLKKVGLLPYGFTGTLTERDLRVAKFLIQDTNSPNIFYSTQHLSDVTVQLDGEYISNFMLTRTSTTSNATNIEPDKYIITNEGYYINTFNLPKSGNYHIHLSDGVLSLDNTFGFVKESISKTDFLIYAVNLKSNIYKVQGNTAYTHRGRIYTNMLDGISSSNFNNVTHNLNSSGSNIEKLGYVYNVRTGKAFLLDERWDSSAYPNINSDFKENLSITKYNNKIYIMTSSYSFGLLVKGSNETNFISDIDYKDGDTLAFALYKERDNTQSQEATTEDVAEFFKKNIVAVE</sequence>
<dbReference type="EMBL" id="BK014762">
    <property type="protein sequence ID" value="DAD74595.1"/>
    <property type="molecule type" value="Genomic_DNA"/>
</dbReference>